<evidence type="ECO:0000313" key="2">
    <source>
        <dbReference type="EMBL" id="TQJ16739.1"/>
    </source>
</evidence>
<dbReference type="EMBL" id="VFMM01000001">
    <property type="protein sequence ID" value="TQJ16739.1"/>
    <property type="molecule type" value="Genomic_DNA"/>
</dbReference>
<accession>A0A542EN34</accession>
<feature type="region of interest" description="Disordered" evidence="1">
    <location>
        <begin position="1"/>
        <end position="29"/>
    </location>
</feature>
<dbReference type="RefSeq" id="WP_141852678.1">
    <property type="nucleotide sequence ID" value="NZ_BAAAKA010000034.1"/>
</dbReference>
<comment type="caution">
    <text evidence="2">The sequence shown here is derived from an EMBL/GenBank/DDBJ whole genome shotgun (WGS) entry which is preliminary data.</text>
</comment>
<protein>
    <submittedName>
        <fullName evidence="2">Uncharacterized protein</fullName>
    </submittedName>
</protein>
<organism evidence="2 3">
    <name type="scientific">Kribbella jejuensis</name>
    <dbReference type="NCBI Taxonomy" id="236068"/>
    <lineage>
        <taxon>Bacteria</taxon>
        <taxon>Bacillati</taxon>
        <taxon>Actinomycetota</taxon>
        <taxon>Actinomycetes</taxon>
        <taxon>Propionibacteriales</taxon>
        <taxon>Kribbellaceae</taxon>
        <taxon>Kribbella</taxon>
    </lineage>
</organism>
<feature type="compositionally biased region" description="Basic and acidic residues" evidence="1">
    <location>
        <begin position="1"/>
        <end position="10"/>
    </location>
</feature>
<reference evidence="2 3" key="1">
    <citation type="submission" date="2019-06" db="EMBL/GenBank/DDBJ databases">
        <title>Sequencing the genomes of 1000 actinobacteria strains.</title>
        <authorList>
            <person name="Klenk H.-P."/>
        </authorList>
    </citation>
    <scope>NUCLEOTIDE SEQUENCE [LARGE SCALE GENOMIC DNA]</scope>
    <source>
        <strain evidence="2 3">DSM 17305</strain>
    </source>
</reference>
<dbReference type="OrthoDB" id="3827346at2"/>
<keyword evidence="3" id="KW-1185">Reference proteome</keyword>
<evidence type="ECO:0000313" key="3">
    <source>
        <dbReference type="Proteomes" id="UP000316298"/>
    </source>
</evidence>
<dbReference type="AlphaFoldDB" id="A0A542EN34"/>
<dbReference type="Proteomes" id="UP000316298">
    <property type="component" value="Unassembled WGS sequence"/>
</dbReference>
<evidence type="ECO:0000256" key="1">
    <source>
        <dbReference type="SAM" id="MobiDB-lite"/>
    </source>
</evidence>
<name>A0A542EN34_9ACTN</name>
<proteinExistence type="predicted"/>
<sequence length="101" mass="11354">MPDEVRKRLTDALGGRPVPPHGPAERVERERVRTLLQSVASCYNSLAARETDPERRAELVAQVGFQDNELRRLDAMSGAERRTVISTYPELLARLRAELDG</sequence>
<gene>
    <name evidence="2" type="ORF">FB475_0844</name>
</gene>